<dbReference type="Pfam" id="PF00583">
    <property type="entry name" value="Acetyltransf_1"/>
    <property type="match status" value="1"/>
</dbReference>
<feature type="region of interest" description="Disordered" evidence="3">
    <location>
        <begin position="85"/>
        <end position="105"/>
    </location>
</feature>
<keyword evidence="6" id="KW-1185">Reference proteome</keyword>
<dbReference type="InterPro" id="IPR016181">
    <property type="entry name" value="Acyl_CoA_acyltransferase"/>
</dbReference>
<accession>A0A4Z1E4V0</accession>
<dbReference type="SUPFAM" id="SSF55729">
    <property type="entry name" value="Acyl-CoA N-acyltransferases (Nat)"/>
    <property type="match status" value="1"/>
</dbReference>
<evidence type="ECO:0000256" key="2">
    <source>
        <dbReference type="ARBA" id="ARBA00023315"/>
    </source>
</evidence>
<dbReference type="InterPro" id="IPR050832">
    <property type="entry name" value="Bact_Acetyltransf"/>
</dbReference>
<dbReference type="AlphaFoldDB" id="A0A4Z1E4V0"/>
<dbReference type="EMBL" id="RHPJ01000001">
    <property type="protein sequence ID" value="TGO05908.1"/>
    <property type="molecule type" value="Genomic_DNA"/>
</dbReference>
<name>A0A4Z1E4V0_9MICO</name>
<reference evidence="5 6" key="1">
    <citation type="submission" date="2018-11" db="EMBL/GenBank/DDBJ databases">
        <title>Complete genome sequencing of the Actinobacteria Serinibacter sp. K3-2.</title>
        <authorList>
            <person name="Rakitin A.L."/>
            <person name="Beletsky A.V."/>
            <person name="Mardanov A.V."/>
            <person name="Ravin N.V."/>
            <person name="Gromova A.S."/>
            <person name="Filippova S.N."/>
            <person name="Gal'Chenko V.F."/>
        </authorList>
    </citation>
    <scope>NUCLEOTIDE SEQUENCE [LARGE SCALE GENOMIC DNA]</scope>
    <source>
        <strain evidence="5 6">K3-2</strain>
    </source>
</reference>
<evidence type="ECO:0000259" key="4">
    <source>
        <dbReference type="PROSITE" id="PS51186"/>
    </source>
</evidence>
<gene>
    <name evidence="5" type="ORF">SERN_0100</name>
</gene>
<protein>
    <submittedName>
        <fullName evidence="5">GCN5-related N-acetyltransferase</fullName>
    </submittedName>
</protein>
<evidence type="ECO:0000313" key="5">
    <source>
        <dbReference type="EMBL" id="TGO05908.1"/>
    </source>
</evidence>
<feature type="compositionally biased region" description="Low complexity" evidence="3">
    <location>
        <begin position="85"/>
        <end position="102"/>
    </location>
</feature>
<dbReference type="Proteomes" id="UP000297318">
    <property type="component" value="Unassembled WGS sequence"/>
</dbReference>
<dbReference type="CDD" id="cd04301">
    <property type="entry name" value="NAT_SF"/>
    <property type="match status" value="1"/>
</dbReference>
<dbReference type="Gene3D" id="3.40.630.30">
    <property type="match status" value="1"/>
</dbReference>
<dbReference type="PROSITE" id="PS51186">
    <property type="entry name" value="GNAT"/>
    <property type="match status" value="1"/>
</dbReference>
<dbReference type="GO" id="GO:0016747">
    <property type="term" value="F:acyltransferase activity, transferring groups other than amino-acyl groups"/>
    <property type="evidence" value="ECO:0007669"/>
    <property type="project" value="InterPro"/>
</dbReference>
<dbReference type="OrthoDB" id="5243635at2"/>
<organism evidence="5 6">
    <name type="scientific">Serinibacter arcticus</name>
    <dbReference type="NCBI Taxonomy" id="1655435"/>
    <lineage>
        <taxon>Bacteria</taxon>
        <taxon>Bacillati</taxon>
        <taxon>Actinomycetota</taxon>
        <taxon>Actinomycetes</taxon>
        <taxon>Micrococcales</taxon>
        <taxon>Beutenbergiaceae</taxon>
        <taxon>Serinibacter</taxon>
    </lineage>
</organism>
<feature type="domain" description="N-acetyltransferase" evidence="4">
    <location>
        <begin position="9"/>
        <end position="188"/>
    </location>
</feature>
<comment type="caution">
    <text evidence="5">The sequence shown here is derived from an EMBL/GenBank/DDBJ whole genome shotgun (WGS) entry which is preliminary data.</text>
</comment>
<evidence type="ECO:0000256" key="1">
    <source>
        <dbReference type="ARBA" id="ARBA00022679"/>
    </source>
</evidence>
<dbReference type="RefSeq" id="WP_135848195.1">
    <property type="nucleotide sequence ID" value="NZ_RHPJ01000001.1"/>
</dbReference>
<evidence type="ECO:0000313" key="6">
    <source>
        <dbReference type="Proteomes" id="UP000297318"/>
    </source>
</evidence>
<keyword evidence="1 5" id="KW-0808">Transferase</keyword>
<sequence>MLSPLVADVSVRPATPADAEVVTALQLAAWRERLGEEAVSSIDPTVVAASWTAAIASPPDPRGRVLVAAAGPRVVGFVATAPSAASLAAGGPDPADPATPEEAAPDGWTTELVALEVAPADRRQGHGSRLLAAAVDLARERGAHHVGAWSLREDTSRTGFLTSAGLAEVGVRRVLDVPGGEREEFLLTGVIQPEPAAAPRPGQHDHPHPH</sequence>
<proteinExistence type="predicted"/>
<evidence type="ECO:0000256" key="3">
    <source>
        <dbReference type="SAM" id="MobiDB-lite"/>
    </source>
</evidence>
<dbReference type="InterPro" id="IPR000182">
    <property type="entry name" value="GNAT_dom"/>
</dbReference>
<keyword evidence="2" id="KW-0012">Acyltransferase</keyword>
<dbReference type="PANTHER" id="PTHR43877">
    <property type="entry name" value="AMINOALKYLPHOSPHONATE N-ACETYLTRANSFERASE-RELATED-RELATED"/>
    <property type="match status" value="1"/>
</dbReference>